<dbReference type="InterPro" id="IPR019734">
    <property type="entry name" value="TPR_rpt"/>
</dbReference>
<dbReference type="PROSITE" id="PS50005">
    <property type="entry name" value="TPR"/>
    <property type="match status" value="1"/>
</dbReference>
<dbReference type="InterPro" id="IPR011990">
    <property type="entry name" value="TPR-like_helical_dom_sf"/>
</dbReference>
<dbReference type="RefSeq" id="WP_380581788.1">
    <property type="nucleotide sequence ID" value="NZ_JBHSQJ010000032.1"/>
</dbReference>
<dbReference type="Gene3D" id="3.40.50.300">
    <property type="entry name" value="P-loop containing nucleotide triphosphate hydrolases"/>
    <property type="match status" value="1"/>
</dbReference>
<accession>A0ABW1FZW6</accession>
<evidence type="ECO:0000313" key="3">
    <source>
        <dbReference type="EMBL" id="MFC5907403.1"/>
    </source>
</evidence>
<reference evidence="4" key="1">
    <citation type="journal article" date="2019" name="Int. J. Syst. Evol. Microbiol.">
        <title>The Global Catalogue of Microorganisms (GCM) 10K type strain sequencing project: providing services to taxonomists for standard genome sequencing and annotation.</title>
        <authorList>
            <consortium name="The Broad Institute Genomics Platform"/>
            <consortium name="The Broad Institute Genome Sequencing Center for Infectious Disease"/>
            <person name="Wu L."/>
            <person name="Ma J."/>
        </authorList>
    </citation>
    <scope>NUCLEOTIDE SEQUENCE [LARGE SCALE GENOMIC DNA]</scope>
    <source>
        <strain evidence="4">JCM 4816</strain>
    </source>
</reference>
<organism evidence="3 4">
    <name type="scientific">Streptacidiphilus monticola</name>
    <dbReference type="NCBI Taxonomy" id="2161674"/>
    <lineage>
        <taxon>Bacteria</taxon>
        <taxon>Bacillati</taxon>
        <taxon>Actinomycetota</taxon>
        <taxon>Actinomycetes</taxon>
        <taxon>Kitasatosporales</taxon>
        <taxon>Streptomycetaceae</taxon>
        <taxon>Streptacidiphilus</taxon>
    </lineage>
</organism>
<evidence type="ECO:0000313" key="4">
    <source>
        <dbReference type="Proteomes" id="UP001596174"/>
    </source>
</evidence>
<dbReference type="EMBL" id="JBHSQJ010000032">
    <property type="protein sequence ID" value="MFC5907403.1"/>
    <property type="molecule type" value="Genomic_DNA"/>
</dbReference>
<dbReference type="InterPro" id="IPR027417">
    <property type="entry name" value="P-loop_NTPase"/>
</dbReference>
<name>A0ABW1FZW6_9ACTN</name>
<keyword evidence="1" id="KW-0802">TPR repeat</keyword>
<proteinExistence type="predicted"/>
<feature type="region of interest" description="Disordered" evidence="2">
    <location>
        <begin position="700"/>
        <end position="727"/>
    </location>
</feature>
<feature type="compositionally biased region" description="Gly residues" evidence="2">
    <location>
        <begin position="700"/>
        <end position="713"/>
    </location>
</feature>
<dbReference type="Proteomes" id="UP001596174">
    <property type="component" value="Unassembled WGS sequence"/>
</dbReference>
<gene>
    <name evidence="3" type="ORF">ACFP3V_09235</name>
</gene>
<comment type="caution">
    <text evidence="3">The sequence shown here is derived from an EMBL/GenBank/DDBJ whole genome shotgun (WGS) entry which is preliminary data.</text>
</comment>
<evidence type="ECO:0008006" key="5">
    <source>
        <dbReference type="Google" id="ProtNLM"/>
    </source>
</evidence>
<evidence type="ECO:0000256" key="1">
    <source>
        <dbReference type="PROSITE-ProRule" id="PRU00339"/>
    </source>
</evidence>
<feature type="repeat" description="TPR" evidence="1">
    <location>
        <begin position="511"/>
        <end position="544"/>
    </location>
</feature>
<dbReference type="SUPFAM" id="SSF52540">
    <property type="entry name" value="P-loop containing nucleoside triphosphate hydrolases"/>
    <property type="match status" value="1"/>
</dbReference>
<protein>
    <recommendedName>
        <fullName evidence="5">AAA+ ATPase domain-containing protein</fullName>
    </recommendedName>
</protein>
<dbReference type="PANTHER" id="PTHR10098">
    <property type="entry name" value="RAPSYN-RELATED"/>
    <property type="match status" value="1"/>
</dbReference>
<keyword evidence="4" id="KW-1185">Reference proteome</keyword>
<sequence length="727" mass="75757">MDPIANAARNAVALPSAPADFAGRHGEVAQLREEVRRARRAADGSSRQPTVLVVAGRPGSGRTALALKLAGELAGELAGGLSAEQQDAAWYLRLREADGTPVAPEAAAELLLRAAGSALRLPLAKAPDAAAPRGEAAADAGPEPDPEVLGSAARPAGFAALRGAAPGGFAGFALRRALAGRRFVLVLDDVVESAQVEAVLAEDAPEAVVIAVSDGPLVGVAGARPCVVGALEHAAAVQLLVRFAGETRIVVDPVAAHRLVEELAGQPGALRLAGAWLRSRPRASVTDVLRELRGEPGRLPGTARPGTEPLLRAFELVHTGLAQAARRLLRLIALAPGGLVDARTASALLGTPVEAAEGLLDVLAAHELTVRQGPHHRLPGWARPVVAALAAAERPAEVELARARLLEREIRLLGAAVHRLGGGPPPEPLPAPLRLHSAQQAWDWLDGELPVLQAATRVEGLDGAVLRLATLLVRALPLWAGGAADLGPQLYRLHDRVRELACRTRQPQREAAALLNLGDLHARAGEHERALERYRAALGPAKAAEDQLAVGRILEAAAGAYRASGDLVRAVDWYGRALSLRRKRGERAEEARLLERLAATHCAQGRQAEAVREYRSAAGARRKLGDEAGLVGTLLGLARAQEPQGAEAVLKTLREALETARRLRDGRQGAVLLRMAEVLESSGDAEGARLTRDQARALGTAGGTAEGTVGGGPTLPPARGGSPVAIE</sequence>
<dbReference type="SUPFAM" id="SSF48452">
    <property type="entry name" value="TPR-like"/>
    <property type="match status" value="1"/>
</dbReference>
<evidence type="ECO:0000256" key="2">
    <source>
        <dbReference type="SAM" id="MobiDB-lite"/>
    </source>
</evidence>
<dbReference type="Gene3D" id="1.25.40.10">
    <property type="entry name" value="Tetratricopeptide repeat domain"/>
    <property type="match status" value="1"/>
</dbReference>